<sequence>MKKIFFLILVIFISCNRKIEFIQSETIPSLILVRNSIENDSLLKDQLISFIIKNRHKNRIQFYKYTWDTSYFLDNKEDIDGGFSDNALYDYPEDNIADYFVLKCEEDTTKLVGRFHFYGNAGLKGKKREIDTLIYHCK</sequence>
<reference evidence="1 2" key="1">
    <citation type="submission" date="2021-03" db="EMBL/GenBank/DDBJ databases">
        <title>Isolation and description of Capnocytophaga bilenii sp. nov., a novel Capnocytophaga species, isolated from a gingivitis subject.</title>
        <authorList>
            <person name="Antezack A."/>
            <person name="Monnet-Corti V."/>
            <person name="La Scola B."/>
        </authorList>
    </citation>
    <scope>NUCLEOTIDE SEQUENCE [LARGE SCALE GENOMIC DNA]</scope>
    <source>
        <strain evidence="1 2">Marseille-Q4570</strain>
    </source>
</reference>
<evidence type="ECO:0000313" key="1">
    <source>
        <dbReference type="EMBL" id="MBO1883459.1"/>
    </source>
</evidence>
<protein>
    <recommendedName>
        <fullName evidence="3">Lipoprotein</fullName>
    </recommendedName>
</protein>
<comment type="caution">
    <text evidence="1">The sequence shown here is derived from an EMBL/GenBank/DDBJ whole genome shotgun (WGS) entry which is preliminary data.</text>
</comment>
<proteinExistence type="predicted"/>
<organism evidence="1 2">
    <name type="scientific">Capnocytophaga bilenii</name>
    <dbReference type="NCBI Taxonomy" id="2819369"/>
    <lineage>
        <taxon>Bacteria</taxon>
        <taxon>Pseudomonadati</taxon>
        <taxon>Bacteroidota</taxon>
        <taxon>Flavobacteriia</taxon>
        <taxon>Flavobacteriales</taxon>
        <taxon>Flavobacteriaceae</taxon>
        <taxon>Capnocytophaga</taxon>
    </lineage>
</organism>
<dbReference type="PROSITE" id="PS51257">
    <property type="entry name" value="PROKAR_LIPOPROTEIN"/>
    <property type="match status" value="1"/>
</dbReference>
<name>A0ABS3PX08_9FLAO</name>
<dbReference type="EMBL" id="JAGDYP010000002">
    <property type="protein sequence ID" value="MBO1883459.1"/>
    <property type="molecule type" value="Genomic_DNA"/>
</dbReference>
<accession>A0ABS3PX08</accession>
<keyword evidence="2" id="KW-1185">Reference proteome</keyword>
<gene>
    <name evidence="1" type="ORF">J4N46_03225</name>
</gene>
<dbReference type="Proteomes" id="UP000681610">
    <property type="component" value="Unassembled WGS sequence"/>
</dbReference>
<dbReference type="RefSeq" id="WP_009416343.1">
    <property type="nucleotide sequence ID" value="NZ_JAGDYP010000002.1"/>
</dbReference>
<evidence type="ECO:0000313" key="2">
    <source>
        <dbReference type="Proteomes" id="UP000681610"/>
    </source>
</evidence>
<evidence type="ECO:0008006" key="3">
    <source>
        <dbReference type="Google" id="ProtNLM"/>
    </source>
</evidence>